<evidence type="ECO:0000313" key="1">
    <source>
        <dbReference type="EMBL" id="HGI43252.1"/>
    </source>
</evidence>
<protein>
    <submittedName>
        <fullName evidence="1">Magnesium-dependent phosphatase-1</fullName>
    </submittedName>
</protein>
<dbReference type="PANTHER" id="PTHR17901:SF14">
    <property type="entry name" value="MAGNESIUM-DEPENDENT PHOSPHATASE 1"/>
    <property type="match status" value="1"/>
</dbReference>
<dbReference type="Gene3D" id="3.40.50.1000">
    <property type="entry name" value="HAD superfamily/HAD-like"/>
    <property type="match status" value="1"/>
</dbReference>
<accession>A0A7C4FEL0</accession>
<dbReference type="NCBIfam" id="TIGR01685">
    <property type="entry name" value="MDP-1"/>
    <property type="match status" value="1"/>
</dbReference>
<organism evidence="1">
    <name type="scientific">Thermofilum pendens</name>
    <dbReference type="NCBI Taxonomy" id="2269"/>
    <lineage>
        <taxon>Archaea</taxon>
        <taxon>Thermoproteota</taxon>
        <taxon>Thermoprotei</taxon>
        <taxon>Thermofilales</taxon>
        <taxon>Thermofilaceae</taxon>
        <taxon>Thermofilum</taxon>
    </lineage>
</organism>
<dbReference type="GO" id="GO:0016791">
    <property type="term" value="F:phosphatase activity"/>
    <property type="evidence" value="ECO:0007669"/>
    <property type="project" value="InterPro"/>
</dbReference>
<dbReference type="InterPro" id="IPR023214">
    <property type="entry name" value="HAD_sf"/>
</dbReference>
<dbReference type="EMBL" id="DTFI01000072">
    <property type="protein sequence ID" value="HGI43252.1"/>
    <property type="molecule type" value="Genomic_DNA"/>
</dbReference>
<dbReference type="SUPFAM" id="SSF56784">
    <property type="entry name" value="HAD-like"/>
    <property type="match status" value="1"/>
</dbReference>
<comment type="caution">
    <text evidence="1">The sequence shown here is derived from an EMBL/GenBank/DDBJ whole genome shotgun (WGS) entry which is preliminary data.</text>
</comment>
<dbReference type="NCBIfam" id="TIGR01681">
    <property type="entry name" value="HAD-SF-IIIC"/>
    <property type="match status" value="1"/>
</dbReference>
<proteinExistence type="predicted"/>
<reference evidence="1" key="1">
    <citation type="journal article" date="2020" name="mSystems">
        <title>Genome- and Community-Level Interaction Insights into Carbon Utilization and Element Cycling Functions of Hydrothermarchaeota in Hydrothermal Sediment.</title>
        <authorList>
            <person name="Zhou Z."/>
            <person name="Liu Y."/>
            <person name="Xu W."/>
            <person name="Pan J."/>
            <person name="Luo Z.H."/>
            <person name="Li M."/>
        </authorList>
    </citation>
    <scope>NUCLEOTIDE SEQUENCE [LARGE SCALE GENOMIC DNA]</scope>
    <source>
        <strain evidence="1">SpSt-735</strain>
    </source>
</reference>
<dbReference type="PANTHER" id="PTHR17901">
    <property type="entry name" value="MAGNESIUM-DEPENDENT PHOSPHATASE 1 MDP1"/>
    <property type="match status" value="1"/>
</dbReference>
<dbReference type="Pfam" id="PF12689">
    <property type="entry name" value="Acid_PPase"/>
    <property type="match status" value="1"/>
</dbReference>
<sequence>MRAKLLILDLDMTLWDCPDVSLATPPFRRAGEGVAADAEGNVVRLRECVGELLSRARSMGVKLAVASWNLREPAESALEALGIKEFFDVIVIEPHPRKEEMVRKILEKLSMRPEDAVFIDDNAGIVERVKQSYPELTVLRFGEDITSFCELLEELESG</sequence>
<name>A0A7C4FEL0_THEPE</name>
<dbReference type="InterPro" id="IPR010036">
    <property type="entry name" value="MDP_1_eu_arc"/>
</dbReference>
<dbReference type="InterPro" id="IPR010033">
    <property type="entry name" value="HAD_SF_ppase_IIIC"/>
</dbReference>
<gene>
    <name evidence="1" type="ORF">ENV17_02545</name>
</gene>
<dbReference type="InterPro" id="IPR036412">
    <property type="entry name" value="HAD-like_sf"/>
</dbReference>
<dbReference type="AlphaFoldDB" id="A0A7C4FEL0"/>